<accession>A0ABT7EI96</accession>
<comment type="caution">
    <text evidence="3">The sequence shown here is derived from an EMBL/GenBank/DDBJ whole genome shotgun (WGS) entry which is preliminary data.</text>
</comment>
<evidence type="ECO:0000259" key="2">
    <source>
        <dbReference type="Pfam" id="PF00149"/>
    </source>
</evidence>
<dbReference type="InterPro" id="IPR029052">
    <property type="entry name" value="Metallo-depent_PP-like"/>
</dbReference>
<keyword evidence="4" id="KW-1185">Reference proteome</keyword>
<dbReference type="PANTHER" id="PTHR46546">
    <property type="entry name" value="SHEWANELLA-LIKE PROTEIN PHOSPHATASE 1"/>
    <property type="match status" value="1"/>
</dbReference>
<dbReference type="EMBL" id="JASJUT010000002">
    <property type="protein sequence ID" value="MDK2594775.1"/>
    <property type="molecule type" value="Genomic_DNA"/>
</dbReference>
<feature type="domain" description="Calcineurin-like phosphoesterase" evidence="2">
    <location>
        <begin position="83"/>
        <end position="299"/>
    </location>
</feature>
<dbReference type="SUPFAM" id="SSF56300">
    <property type="entry name" value="Metallo-dependent phosphatases"/>
    <property type="match status" value="1"/>
</dbReference>
<dbReference type="InterPro" id="IPR004843">
    <property type="entry name" value="Calcineurin-like_PHP"/>
</dbReference>
<keyword evidence="1" id="KW-0732">Signal</keyword>
<protein>
    <submittedName>
        <fullName evidence="3">Metallophosphoesterase</fullName>
    </submittedName>
</protein>
<sequence>MYHKSNPLLVILSVLMSFTAFAGFNDGPYIYPDKNGYRADLICQGKKRTFVIKEHKAIDFCGRSMKLNLVSNAPTETVYSGAFPVVALSDIHGQHALMMQLLKANKIIDQNGNWIFGKGHLVITGDIFDRGSQVTESLWYIKWLENEAAKFGGAVHFLLGNHEVMVLNGDLRYLHKKYEQTASLMNKPFNQLFSKDSVLGQWLRSKNVVIKINNNVFLHGGFHHETLKYDIGLKDINKIFREELVEQELSSKKRSELGQFLHGRKGPIWHRGFFSEEQKAQLAPLLARFSASRFIVGHTSHKTVISRYNGKVIGVDSSIKLGHKGELLFIEEDGYWRADMQGKRTPLFAK</sequence>
<organism evidence="3 4">
    <name type="scientific">Pseudoalteromonas obscura</name>
    <dbReference type="NCBI Taxonomy" id="3048491"/>
    <lineage>
        <taxon>Bacteria</taxon>
        <taxon>Pseudomonadati</taxon>
        <taxon>Pseudomonadota</taxon>
        <taxon>Gammaproteobacteria</taxon>
        <taxon>Alteromonadales</taxon>
        <taxon>Pseudoalteromonadaceae</taxon>
        <taxon>Pseudoalteromonas</taxon>
    </lineage>
</organism>
<feature type="signal peptide" evidence="1">
    <location>
        <begin position="1"/>
        <end position="22"/>
    </location>
</feature>
<dbReference type="PANTHER" id="PTHR46546:SF4">
    <property type="entry name" value="SHEWANELLA-LIKE PROTEIN PHOSPHATASE 1"/>
    <property type="match status" value="1"/>
</dbReference>
<reference evidence="3 4" key="1">
    <citation type="submission" date="2023-05" db="EMBL/GenBank/DDBJ databases">
        <title>Pseudoalteromonas ardens sp. nov., Pseudoalteromonas obscura sp. nov., and Pseudoalteromonas umbrosa sp. nov., isolated from the coral Montipora capitata.</title>
        <authorList>
            <person name="Thomas E.M."/>
            <person name="Smith E.M."/>
            <person name="Papke E."/>
            <person name="Shlafstein M.D."/>
            <person name="Oline D.K."/>
            <person name="Videau P."/>
            <person name="Saw J.H."/>
            <person name="Strangman W.K."/>
            <person name="Ushijima B."/>
        </authorList>
    </citation>
    <scope>NUCLEOTIDE SEQUENCE [LARGE SCALE GENOMIC DNA]</scope>
    <source>
        <strain evidence="3 4">P94</strain>
    </source>
</reference>
<evidence type="ECO:0000313" key="4">
    <source>
        <dbReference type="Proteomes" id="UP001231915"/>
    </source>
</evidence>
<evidence type="ECO:0000313" key="3">
    <source>
        <dbReference type="EMBL" id="MDK2594775.1"/>
    </source>
</evidence>
<dbReference type="Proteomes" id="UP001231915">
    <property type="component" value="Unassembled WGS sequence"/>
</dbReference>
<feature type="chain" id="PRO_5047020533" evidence="1">
    <location>
        <begin position="23"/>
        <end position="350"/>
    </location>
</feature>
<name>A0ABT7EI96_9GAMM</name>
<proteinExistence type="predicted"/>
<evidence type="ECO:0000256" key="1">
    <source>
        <dbReference type="SAM" id="SignalP"/>
    </source>
</evidence>
<dbReference type="Gene3D" id="3.60.21.10">
    <property type="match status" value="1"/>
</dbReference>
<gene>
    <name evidence="3" type="ORF">QNM18_06835</name>
</gene>
<dbReference type="Pfam" id="PF00149">
    <property type="entry name" value="Metallophos"/>
    <property type="match status" value="1"/>
</dbReference>